<sequence length="92" mass="10169">MRLADAKQKRFAIWFTDGSSFYHMGNPRRGYRAIHVNDGETLQGPAHPHSAQAAEVQAVRAVLGYESWDTSVTNNTDSDSQSNHCVAPPLVE</sequence>
<evidence type="ECO:0000313" key="3">
    <source>
        <dbReference type="EMBL" id="KAG6932931.1"/>
    </source>
</evidence>
<dbReference type="GO" id="GO:0004523">
    <property type="term" value="F:RNA-DNA hybrid ribonuclease activity"/>
    <property type="evidence" value="ECO:0007669"/>
    <property type="project" value="InterPro"/>
</dbReference>
<evidence type="ECO:0000256" key="1">
    <source>
        <dbReference type="SAM" id="MobiDB-lite"/>
    </source>
</evidence>
<proteinExistence type="predicted"/>
<protein>
    <recommendedName>
        <fullName evidence="2">RNase H type-1 domain-containing protein</fullName>
    </recommendedName>
</protein>
<evidence type="ECO:0000313" key="4">
    <source>
        <dbReference type="Proteomes" id="UP000765507"/>
    </source>
</evidence>
<reference evidence="3 4" key="1">
    <citation type="journal article" date="2020" name="G3 (Bethesda)">
        <title>Draft Genome of the Common Snapping Turtle, Chelydra serpentina, a Model for Phenotypic Plasticity in Reptiles.</title>
        <authorList>
            <person name="Das D."/>
            <person name="Singh S.K."/>
            <person name="Bierstedt J."/>
            <person name="Erickson A."/>
            <person name="Galli G.L.J."/>
            <person name="Crossley D.A. 2nd"/>
            <person name="Rhen T."/>
        </authorList>
    </citation>
    <scope>NUCLEOTIDE SEQUENCE [LARGE SCALE GENOMIC DNA]</scope>
    <source>
        <strain evidence="3">KW</strain>
    </source>
</reference>
<dbReference type="Proteomes" id="UP000765507">
    <property type="component" value="Unassembled WGS sequence"/>
</dbReference>
<dbReference type="EMBL" id="JAHGAV010000084">
    <property type="protein sequence ID" value="KAG6932931.1"/>
    <property type="molecule type" value="Genomic_DNA"/>
</dbReference>
<dbReference type="InterPro" id="IPR002156">
    <property type="entry name" value="RNaseH_domain"/>
</dbReference>
<keyword evidence="4" id="KW-1185">Reference proteome</keyword>
<evidence type="ECO:0000259" key="2">
    <source>
        <dbReference type="Pfam" id="PF00075"/>
    </source>
</evidence>
<dbReference type="Pfam" id="PF00075">
    <property type="entry name" value="RNase_H"/>
    <property type="match status" value="1"/>
</dbReference>
<feature type="compositionally biased region" description="Polar residues" evidence="1">
    <location>
        <begin position="70"/>
        <end position="84"/>
    </location>
</feature>
<dbReference type="AlphaFoldDB" id="A0A8T1SVB0"/>
<organism evidence="3 4">
    <name type="scientific">Chelydra serpentina</name>
    <name type="common">Snapping turtle</name>
    <name type="synonym">Testudo serpentina</name>
    <dbReference type="NCBI Taxonomy" id="8475"/>
    <lineage>
        <taxon>Eukaryota</taxon>
        <taxon>Metazoa</taxon>
        <taxon>Chordata</taxon>
        <taxon>Craniata</taxon>
        <taxon>Vertebrata</taxon>
        <taxon>Euteleostomi</taxon>
        <taxon>Archelosauria</taxon>
        <taxon>Testudinata</taxon>
        <taxon>Testudines</taxon>
        <taxon>Cryptodira</taxon>
        <taxon>Durocryptodira</taxon>
        <taxon>Americhelydia</taxon>
        <taxon>Chelydroidea</taxon>
        <taxon>Chelydridae</taxon>
        <taxon>Chelydra</taxon>
    </lineage>
</organism>
<feature type="domain" description="RNase H type-1" evidence="2">
    <location>
        <begin position="13"/>
        <end position="79"/>
    </location>
</feature>
<dbReference type="Gene3D" id="3.30.420.10">
    <property type="entry name" value="Ribonuclease H-like superfamily/Ribonuclease H"/>
    <property type="match status" value="1"/>
</dbReference>
<comment type="caution">
    <text evidence="3">The sequence shown here is derived from an EMBL/GenBank/DDBJ whole genome shotgun (WGS) entry which is preliminary data.</text>
</comment>
<dbReference type="InterPro" id="IPR036397">
    <property type="entry name" value="RNaseH_sf"/>
</dbReference>
<dbReference type="GO" id="GO:0003676">
    <property type="term" value="F:nucleic acid binding"/>
    <property type="evidence" value="ECO:0007669"/>
    <property type="project" value="InterPro"/>
</dbReference>
<gene>
    <name evidence="3" type="ORF">G0U57_020341</name>
</gene>
<feature type="region of interest" description="Disordered" evidence="1">
    <location>
        <begin position="70"/>
        <end position="92"/>
    </location>
</feature>
<name>A0A8T1SVB0_CHESE</name>
<accession>A0A8T1SVB0</accession>